<evidence type="ECO:0000259" key="10">
    <source>
        <dbReference type="Pfam" id="PF21694"/>
    </source>
</evidence>
<dbReference type="GO" id="GO:0003677">
    <property type="term" value="F:DNA binding"/>
    <property type="evidence" value="ECO:0007669"/>
    <property type="project" value="InterPro"/>
</dbReference>
<dbReference type="InterPro" id="IPR048466">
    <property type="entry name" value="DNA_pol3_delta-like_C"/>
</dbReference>
<evidence type="ECO:0000256" key="4">
    <source>
        <dbReference type="ARBA" id="ARBA00022695"/>
    </source>
</evidence>
<dbReference type="EC" id="2.7.7.7" evidence="1"/>
<dbReference type="SUPFAM" id="SSF48019">
    <property type="entry name" value="post-AAA+ oligomerization domain-like"/>
    <property type="match status" value="1"/>
</dbReference>
<dbReference type="InterPro" id="IPR010372">
    <property type="entry name" value="DNA_pol3_delta_N"/>
</dbReference>
<dbReference type="NCBIfam" id="TIGR01128">
    <property type="entry name" value="holA"/>
    <property type="match status" value="1"/>
</dbReference>
<dbReference type="Gene3D" id="1.20.272.10">
    <property type="match status" value="1"/>
</dbReference>
<feature type="domain" description="DNA polymerase III delta N-terminal" evidence="9">
    <location>
        <begin position="3"/>
        <end position="114"/>
    </location>
</feature>
<evidence type="ECO:0000256" key="2">
    <source>
        <dbReference type="ARBA" id="ARBA00017703"/>
    </source>
</evidence>
<dbReference type="InterPro" id="IPR027417">
    <property type="entry name" value="P-loop_NTPase"/>
</dbReference>
<dbReference type="Gene3D" id="1.10.8.60">
    <property type="match status" value="1"/>
</dbReference>
<feature type="domain" description="DNA polymerase III delta subunit-like C-terminal" evidence="10">
    <location>
        <begin position="193"/>
        <end position="312"/>
    </location>
</feature>
<name>A0A1G2JBJ0_9BACT</name>
<evidence type="ECO:0000256" key="5">
    <source>
        <dbReference type="ARBA" id="ARBA00022705"/>
    </source>
</evidence>
<evidence type="ECO:0000259" key="9">
    <source>
        <dbReference type="Pfam" id="PF06144"/>
    </source>
</evidence>
<dbReference type="PANTHER" id="PTHR34388">
    <property type="entry name" value="DNA POLYMERASE III SUBUNIT DELTA"/>
    <property type="match status" value="1"/>
</dbReference>
<dbReference type="Gene3D" id="3.40.50.300">
    <property type="entry name" value="P-loop containing nucleotide triphosphate hydrolases"/>
    <property type="match status" value="1"/>
</dbReference>
<dbReference type="EMBL" id="MHPP01000019">
    <property type="protein sequence ID" value="OGZ84313.1"/>
    <property type="molecule type" value="Genomic_DNA"/>
</dbReference>
<accession>A0A1G2JBJ0</accession>
<evidence type="ECO:0000256" key="1">
    <source>
        <dbReference type="ARBA" id="ARBA00012417"/>
    </source>
</evidence>
<evidence type="ECO:0000256" key="3">
    <source>
        <dbReference type="ARBA" id="ARBA00022679"/>
    </source>
</evidence>
<dbReference type="GO" id="GO:0006261">
    <property type="term" value="P:DNA-templated DNA replication"/>
    <property type="evidence" value="ECO:0007669"/>
    <property type="project" value="TreeGrafter"/>
</dbReference>
<evidence type="ECO:0000313" key="12">
    <source>
        <dbReference type="Proteomes" id="UP000177751"/>
    </source>
</evidence>
<organism evidence="11 12">
    <name type="scientific">Candidatus Staskawiczbacteria bacterium RIFOXYC1_FULL_38_18</name>
    <dbReference type="NCBI Taxonomy" id="1802229"/>
    <lineage>
        <taxon>Bacteria</taxon>
        <taxon>Candidatus Staskawicziibacteriota</taxon>
    </lineage>
</organism>
<evidence type="ECO:0000256" key="7">
    <source>
        <dbReference type="ARBA" id="ARBA00034754"/>
    </source>
</evidence>
<dbReference type="Pfam" id="PF06144">
    <property type="entry name" value="DNA_pol3_delta"/>
    <property type="match status" value="1"/>
</dbReference>
<dbReference type="PANTHER" id="PTHR34388:SF1">
    <property type="entry name" value="DNA POLYMERASE III SUBUNIT DELTA"/>
    <property type="match status" value="1"/>
</dbReference>
<protein>
    <recommendedName>
        <fullName evidence="2">DNA polymerase III subunit delta</fullName>
        <ecNumber evidence="1">2.7.7.7</ecNumber>
    </recommendedName>
</protein>
<dbReference type="SUPFAM" id="SSF52540">
    <property type="entry name" value="P-loop containing nucleoside triphosphate hydrolases"/>
    <property type="match status" value="1"/>
</dbReference>
<evidence type="ECO:0000256" key="6">
    <source>
        <dbReference type="ARBA" id="ARBA00022932"/>
    </source>
</evidence>
<dbReference type="Pfam" id="PF21694">
    <property type="entry name" value="DNA_pol3_delta_C"/>
    <property type="match status" value="1"/>
</dbReference>
<gene>
    <name evidence="11" type="ORF">A2401_02700</name>
</gene>
<keyword evidence="5" id="KW-0235">DNA replication</keyword>
<keyword evidence="3" id="KW-0808">Transferase</keyword>
<comment type="catalytic activity">
    <reaction evidence="8">
        <text>DNA(n) + a 2'-deoxyribonucleoside 5'-triphosphate = DNA(n+1) + diphosphate</text>
        <dbReference type="Rhea" id="RHEA:22508"/>
        <dbReference type="Rhea" id="RHEA-COMP:17339"/>
        <dbReference type="Rhea" id="RHEA-COMP:17340"/>
        <dbReference type="ChEBI" id="CHEBI:33019"/>
        <dbReference type="ChEBI" id="CHEBI:61560"/>
        <dbReference type="ChEBI" id="CHEBI:173112"/>
        <dbReference type="EC" id="2.7.7.7"/>
    </reaction>
</comment>
<sequence length="313" mass="36727">MIYFIYGEDSFRSKRKLEEIIEGYKKVHKSGLNLIYIDAKENTFNNFYSNFKITSMFAEKKLIILQDVFANKNFQEDFLNNIKALEELKDIVVVYEKEKPDQRTRFFKTLKNPTAGGVKCQELNFLQPAQLRKWALQEFEKTGTKINSDALDLLTSFVKNDLWRMSNEINKLSSYKKNIEKKDVELQVRPDIENDIFKTIEAMAGRNKKMALSLLHKHLEEGEAPLYLLSMITYQFRNLLIIKELIERQVPYQAISKKTGLHPFVVQKTFYACNQFSLPQLKKIYQKIFQIDLDIKTGKIEPETALDMFISSL</sequence>
<dbReference type="STRING" id="1802229.A2401_02700"/>
<reference evidence="11 12" key="1">
    <citation type="journal article" date="2016" name="Nat. Commun.">
        <title>Thousands of microbial genomes shed light on interconnected biogeochemical processes in an aquifer system.</title>
        <authorList>
            <person name="Anantharaman K."/>
            <person name="Brown C.T."/>
            <person name="Hug L.A."/>
            <person name="Sharon I."/>
            <person name="Castelle C.J."/>
            <person name="Probst A.J."/>
            <person name="Thomas B.C."/>
            <person name="Singh A."/>
            <person name="Wilkins M.J."/>
            <person name="Karaoz U."/>
            <person name="Brodie E.L."/>
            <person name="Williams K.H."/>
            <person name="Hubbard S.S."/>
            <person name="Banfield J.F."/>
        </authorList>
    </citation>
    <scope>NUCLEOTIDE SEQUENCE [LARGE SCALE GENOMIC DNA]</scope>
</reference>
<comment type="similarity">
    <text evidence="7">Belongs to the DNA polymerase HolA subunit family.</text>
</comment>
<dbReference type="InterPro" id="IPR005790">
    <property type="entry name" value="DNA_polIII_delta"/>
</dbReference>
<dbReference type="Proteomes" id="UP000177751">
    <property type="component" value="Unassembled WGS sequence"/>
</dbReference>
<keyword evidence="4" id="KW-0548">Nucleotidyltransferase</keyword>
<evidence type="ECO:0000256" key="8">
    <source>
        <dbReference type="ARBA" id="ARBA00049244"/>
    </source>
</evidence>
<dbReference type="GO" id="GO:0009360">
    <property type="term" value="C:DNA polymerase III complex"/>
    <property type="evidence" value="ECO:0007669"/>
    <property type="project" value="InterPro"/>
</dbReference>
<dbReference type="GO" id="GO:0003887">
    <property type="term" value="F:DNA-directed DNA polymerase activity"/>
    <property type="evidence" value="ECO:0007669"/>
    <property type="project" value="UniProtKB-KW"/>
</dbReference>
<proteinExistence type="inferred from homology"/>
<comment type="caution">
    <text evidence="11">The sequence shown here is derived from an EMBL/GenBank/DDBJ whole genome shotgun (WGS) entry which is preliminary data.</text>
</comment>
<keyword evidence="6" id="KW-0239">DNA-directed DNA polymerase</keyword>
<evidence type="ECO:0000313" key="11">
    <source>
        <dbReference type="EMBL" id="OGZ84313.1"/>
    </source>
</evidence>
<dbReference type="InterPro" id="IPR008921">
    <property type="entry name" value="DNA_pol3_clamp-load_cplx_C"/>
</dbReference>
<dbReference type="AlphaFoldDB" id="A0A1G2JBJ0"/>